<name>A0AAD8WJ28_LOLMU</name>
<gene>
    <name evidence="2" type="ORF">QYE76_050089</name>
</gene>
<dbReference type="EMBL" id="JAUUTY010000003">
    <property type="protein sequence ID" value="KAK1661930.1"/>
    <property type="molecule type" value="Genomic_DNA"/>
</dbReference>
<dbReference type="CDD" id="cd04873">
    <property type="entry name" value="ACT_UUR-ACR-like"/>
    <property type="match status" value="1"/>
</dbReference>
<organism evidence="2 3">
    <name type="scientific">Lolium multiflorum</name>
    <name type="common">Italian ryegrass</name>
    <name type="synonym">Lolium perenne subsp. multiflorum</name>
    <dbReference type="NCBI Taxonomy" id="4521"/>
    <lineage>
        <taxon>Eukaryota</taxon>
        <taxon>Viridiplantae</taxon>
        <taxon>Streptophyta</taxon>
        <taxon>Embryophyta</taxon>
        <taxon>Tracheophyta</taxon>
        <taxon>Spermatophyta</taxon>
        <taxon>Magnoliopsida</taxon>
        <taxon>Liliopsida</taxon>
        <taxon>Poales</taxon>
        <taxon>Poaceae</taxon>
        <taxon>BOP clade</taxon>
        <taxon>Pooideae</taxon>
        <taxon>Poodae</taxon>
        <taxon>Poeae</taxon>
        <taxon>Poeae Chloroplast Group 2 (Poeae type)</taxon>
        <taxon>Loliodinae</taxon>
        <taxon>Loliinae</taxon>
        <taxon>Lolium</taxon>
    </lineage>
</organism>
<accession>A0AAD8WJ28</accession>
<dbReference type="InterPro" id="IPR045847">
    <property type="entry name" value="AIG1-like"/>
</dbReference>
<evidence type="ECO:0000313" key="2">
    <source>
        <dbReference type="EMBL" id="KAK1661930.1"/>
    </source>
</evidence>
<keyword evidence="1" id="KW-0238">DNA-binding</keyword>
<protein>
    <submittedName>
        <fullName evidence="2">Uncharacterized protein</fullName>
    </submittedName>
</protein>
<evidence type="ECO:0000256" key="1">
    <source>
        <dbReference type="ARBA" id="ARBA00023125"/>
    </source>
</evidence>
<keyword evidence="3" id="KW-1185">Reference proteome</keyword>
<evidence type="ECO:0000313" key="3">
    <source>
        <dbReference type="Proteomes" id="UP001231189"/>
    </source>
</evidence>
<dbReference type="Proteomes" id="UP001231189">
    <property type="component" value="Unassembled WGS sequence"/>
</dbReference>
<dbReference type="AlphaFoldDB" id="A0AAD8WJ28"/>
<reference evidence="2" key="1">
    <citation type="submission" date="2023-07" db="EMBL/GenBank/DDBJ databases">
        <title>A chromosome-level genome assembly of Lolium multiflorum.</title>
        <authorList>
            <person name="Chen Y."/>
            <person name="Copetti D."/>
            <person name="Kolliker R."/>
            <person name="Studer B."/>
        </authorList>
    </citation>
    <scope>NUCLEOTIDE SEQUENCE</scope>
    <source>
        <strain evidence="2">02402/16</strain>
        <tissue evidence="2">Leaf</tissue>
    </source>
</reference>
<comment type="caution">
    <text evidence="2">The sequence shown here is derived from an EMBL/GenBank/DDBJ whole genome shotgun (WGS) entry which is preliminary data.</text>
</comment>
<proteinExistence type="predicted"/>
<dbReference type="PANTHER" id="PTHR45844">
    <property type="entry name" value="TRANSCRIPTION FACTOR BHLH30"/>
    <property type="match status" value="1"/>
</dbReference>
<dbReference type="GO" id="GO:0003700">
    <property type="term" value="F:DNA-binding transcription factor activity"/>
    <property type="evidence" value="ECO:0007669"/>
    <property type="project" value="InterPro"/>
</dbReference>
<dbReference type="GO" id="GO:0003677">
    <property type="term" value="F:DNA binding"/>
    <property type="evidence" value="ECO:0007669"/>
    <property type="project" value="UniProtKB-KW"/>
</dbReference>
<dbReference type="PANTHER" id="PTHR45844:SF18">
    <property type="entry name" value="TRANSCRIPTION FACTOR BHLH51"/>
    <property type="match status" value="1"/>
</dbReference>
<sequence>MDKATLLARVVDQVKHLKRRASEATQLTTPIPLDTDEVSVECLVASDGSHIGMYIEASVSCDDRPDLLAGLGQAAHGLGLRTVRAELTSLGGRVRHVFVLCREEEGSAGCDGLRALKEALWQALAKVASPDMVYGSSSITSSPPLGLQSKRPRILESHCSILSM</sequence>